<dbReference type="RefSeq" id="WP_150875416.1">
    <property type="nucleotide sequence ID" value="NZ_VTWS01000001.1"/>
</dbReference>
<dbReference type="AlphaFoldDB" id="A0A5N1JSI8"/>
<organism evidence="1 2">
    <name type="scientific">Larkinella humicola</name>
    <dbReference type="NCBI Taxonomy" id="2607654"/>
    <lineage>
        <taxon>Bacteria</taxon>
        <taxon>Pseudomonadati</taxon>
        <taxon>Bacteroidota</taxon>
        <taxon>Cytophagia</taxon>
        <taxon>Cytophagales</taxon>
        <taxon>Spirosomataceae</taxon>
        <taxon>Larkinella</taxon>
    </lineage>
</organism>
<sequence length="386" mass="45304">MKITHILGHNSNWSIETYLEQQVGDNFLISAFNHGLGYKDKKLFKKLDSSFLIDLQFYGKKASGSILKGKLSEIPFHPANCESSEVTNIYFDNCVKNAISYQIENGYKKIIIPHYYENEDVRSIIYTINSINRYISTLPKNGEKFYMTLPFANHVIIDKDKVEEILVACTDMKIKFDGYFIVSENKPEEKRKVTTDIKVLRNLSKVFKTLKQQQFETIYAYSNWDAIIFLTQTDIDYITIGNYENLRNFNIKRFTENESGGASKGYYFSEKLLNMIRADDIAPIRETGHLDLIKNERNIFSDIILHEDYKWNIHKPDVNKNYLLSISKLLKEIASIEDYEQRKIYVLGLIERAIHLYRYFEINGVYLNNESSNYHLNVWKTYLFNS</sequence>
<reference evidence="1 2" key="1">
    <citation type="submission" date="2019-09" db="EMBL/GenBank/DDBJ databases">
        <title>Genome Sequence of Larkinella sp MA1.</title>
        <authorList>
            <person name="Srinivasan S."/>
        </authorList>
    </citation>
    <scope>NUCLEOTIDE SEQUENCE [LARGE SCALE GENOMIC DNA]</scope>
    <source>
        <strain evidence="1 2">MA1</strain>
    </source>
</reference>
<name>A0A5N1JSI8_9BACT</name>
<evidence type="ECO:0000313" key="1">
    <source>
        <dbReference type="EMBL" id="KAA9357282.1"/>
    </source>
</evidence>
<gene>
    <name evidence="1" type="ORF">F0P93_05970</name>
</gene>
<protein>
    <submittedName>
        <fullName evidence="1">Uncharacterized protein</fullName>
    </submittedName>
</protein>
<accession>A0A5N1JSI8</accession>
<proteinExistence type="predicted"/>
<dbReference type="Proteomes" id="UP000326344">
    <property type="component" value="Unassembled WGS sequence"/>
</dbReference>
<evidence type="ECO:0000313" key="2">
    <source>
        <dbReference type="Proteomes" id="UP000326344"/>
    </source>
</evidence>
<comment type="caution">
    <text evidence="1">The sequence shown here is derived from an EMBL/GenBank/DDBJ whole genome shotgun (WGS) entry which is preliminary data.</text>
</comment>
<keyword evidence="2" id="KW-1185">Reference proteome</keyword>
<dbReference type="EMBL" id="VTWS01000001">
    <property type="protein sequence ID" value="KAA9357282.1"/>
    <property type="molecule type" value="Genomic_DNA"/>
</dbReference>